<organism evidence="1 2">
    <name type="scientific">Hypsizygus marmoreus</name>
    <name type="common">White beech mushroom</name>
    <name type="synonym">Agaricus marmoreus</name>
    <dbReference type="NCBI Taxonomy" id="39966"/>
    <lineage>
        <taxon>Eukaryota</taxon>
        <taxon>Fungi</taxon>
        <taxon>Dikarya</taxon>
        <taxon>Basidiomycota</taxon>
        <taxon>Agaricomycotina</taxon>
        <taxon>Agaricomycetes</taxon>
        <taxon>Agaricomycetidae</taxon>
        <taxon>Agaricales</taxon>
        <taxon>Tricholomatineae</taxon>
        <taxon>Lyophyllaceae</taxon>
        <taxon>Hypsizygus</taxon>
    </lineage>
</organism>
<name>A0A369J5C7_HYPMA</name>
<dbReference type="InterPro" id="IPR032675">
    <property type="entry name" value="LRR_dom_sf"/>
</dbReference>
<protein>
    <recommendedName>
        <fullName evidence="3">F-box domain-containing protein</fullName>
    </recommendedName>
</protein>
<accession>A0A369J5C7</accession>
<evidence type="ECO:0000313" key="1">
    <source>
        <dbReference type="EMBL" id="RDB14893.1"/>
    </source>
</evidence>
<comment type="caution">
    <text evidence="1">The sequence shown here is derived from an EMBL/GenBank/DDBJ whole genome shotgun (WGS) entry which is preliminary data.</text>
</comment>
<gene>
    <name evidence="1" type="ORF">Hypma_016465</name>
</gene>
<proteinExistence type="predicted"/>
<evidence type="ECO:0000313" key="2">
    <source>
        <dbReference type="Proteomes" id="UP000076154"/>
    </source>
</evidence>
<dbReference type="AlphaFoldDB" id="A0A369J5C7"/>
<keyword evidence="2" id="KW-1185">Reference proteome</keyword>
<reference evidence="1" key="1">
    <citation type="submission" date="2018-04" db="EMBL/GenBank/DDBJ databases">
        <title>Whole genome sequencing of Hypsizygus marmoreus.</title>
        <authorList>
            <person name="Choi I.-G."/>
            <person name="Min B."/>
            <person name="Kim J.-G."/>
            <person name="Kim S."/>
            <person name="Oh Y.-L."/>
            <person name="Kong W.-S."/>
            <person name="Park H."/>
            <person name="Jeong J."/>
            <person name="Song E.-S."/>
        </authorList>
    </citation>
    <scope>NUCLEOTIDE SEQUENCE [LARGE SCALE GENOMIC DNA]</scope>
    <source>
        <strain evidence="1">51987-8</strain>
    </source>
</reference>
<dbReference type="InParanoid" id="A0A369J5C7"/>
<sequence length="526" mass="59759">MHNCLRIPEILGLICIDCIDWDCDDRPVLHKSLAALAETCRDFHEPALDTLWGDLNTLEPLIRCMPDDLWAKVDNTWTVTRAIRPTDWERFRNYARRVRKFSYNYYRRKERGISDEAFQVLSAATATNAQPLLPNVTEFNARQLDGSNGIIPFVHLFVGPRLITLRITSYEPTLATLSFVANINLWYPSLTTIGLIGFATSQAIAELSAAIPTWKQLRQLLVGKLSQPALKYLASLSTLERLHITSSFSLEPQVFFPTPCPSPTFRALRLLHIECRDHMFCINLLKLMAQATSLRDLRLECYGPPPKRFDWEILTGTLHDICLHPTIEDLCIKDTTGNRLGRSVNPNAVPLPFDVLMPLLPFTNLTSIDLFAEAGFDLDDSNLETLAKSWPRLTSFCIEGGPYRDIIPRPTSLSLVSFAHHCKDLEILTLAFDGRTVLPRSATVRGHNKSHPLRMLDIGCSPIVDPRAVGDLIYRLFPSIRIIHNVESDLKYGLDEEDLWSETKLEKDWLQVEKFIEAKQSAPQER</sequence>
<dbReference type="SUPFAM" id="SSF52047">
    <property type="entry name" value="RNI-like"/>
    <property type="match status" value="1"/>
</dbReference>
<dbReference type="STRING" id="39966.A0A369J5C7"/>
<dbReference type="Proteomes" id="UP000076154">
    <property type="component" value="Unassembled WGS sequence"/>
</dbReference>
<dbReference type="OrthoDB" id="3543113at2759"/>
<dbReference type="Gene3D" id="3.80.10.10">
    <property type="entry name" value="Ribonuclease Inhibitor"/>
    <property type="match status" value="1"/>
</dbReference>
<evidence type="ECO:0008006" key="3">
    <source>
        <dbReference type="Google" id="ProtNLM"/>
    </source>
</evidence>
<dbReference type="EMBL" id="LUEZ02000096">
    <property type="protein sequence ID" value="RDB14893.1"/>
    <property type="molecule type" value="Genomic_DNA"/>
</dbReference>